<dbReference type="AlphaFoldDB" id="A0A395M3V9"/>
<protein>
    <submittedName>
        <fullName evidence="1">Uncharacterized protein</fullName>
    </submittedName>
</protein>
<name>A0A395M3V9_9BACT</name>
<dbReference type="Proteomes" id="UP000266389">
    <property type="component" value="Unassembled WGS sequence"/>
</dbReference>
<evidence type="ECO:0000313" key="1">
    <source>
        <dbReference type="EMBL" id="RFM24574.1"/>
    </source>
</evidence>
<gene>
    <name evidence="1" type="ORF">D0433_06210</name>
</gene>
<proteinExistence type="predicted"/>
<dbReference type="EMBL" id="PHFL01000039">
    <property type="protein sequence ID" value="RFM24574.1"/>
    <property type="molecule type" value="Genomic_DNA"/>
</dbReference>
<comment type="caution">
    <text evidence="1">The sequence shown here is derived from an EMBL/GenBank/DDBJ whole genome shotgun (WGS) entry which is preliminary data.</text>
</comment>
<organism evidence="1 2">
    <name type="scientific">Candidatus Thermochlorobacter aerophilus</name>
    <dbReference type="NCBI Taxonomy" id="1868324"/>
    <lineage>
        <taxon>Bacteria</taxon>
        <taxon>Pseudomonadati</taxon>
        <taxon>Chlorobiota</taxon>
        <taxon>Chlorobiia</taxon>
        <taxon>Chlorobiales</taxon>
        <taxon>Candidatus Thermochlorobacteriaceae</taxon>
        <taxon>Candidatus Thermochlorobacter</taxon>
    </lineage>
</organism>
<reference evidence="1 2" key="1">
    <citation type="journal article" date="2011" name="ISME J.">
        <title>Community ecology of hot spring cyanobacterial mats: predominant populations and their functional potential.</title>
        <authorList>
            <person name="Klatt C.G."/>
            <person name="Wood J.M."/>
            <person name="Rusch D.B."/>
            <person name="Bateson M.M."/>
            <person name="Hamamura N."/>
            <person name="Heidelberg J.F."/>
            <person name="Grossman A.R."/>
            <person name="Bhaya D."/>
            <person name="Cohan F.M."/>
            <person name="Kuhl M."/>
            <person name="Bryant D.A."/>
            <person name="Ward D.M."/>
        </authorList>
    </citation>
    <scope>NUCLEOTIDE SEQUENCE [LARGE SCALE GENOMIC DNA]</scope>
    <source>
        <strain evidence="1">OS</strain>
    </source>
</reference>
<evidence type="ECO:0000313" key="2">
    <source>
        <dbReference type="Proteomes" id="UP000266389"/>
    </source>
</evidence>
<accession>A0A395M3V9</accession>
<sequence length="246" mass="26553">MMLLSSAFSLFAPEIVAQVLGEASSDDIREQPREMSFRSIEVGITPYATLQPLSDNNARLPFVITRATFSALARLDNTMLYIDYSVGNIPNFPDAVTMVSGGVRFDFDFFLIPPASDVLRPLICFTSVADIVSASTPPSPQTTNVSNLNIATIGVGAGLGLAYQSKQWITQAKAEGFVAVASQGFSPVVGFSSGLIGDVTVHFPYLLNKIGLAFTYRFRTSASRFANNTQFSYSFLSHTITAGITF</sequence>